<evidence type="ECO:0000313" key="2">
    <source>
        <dbReference type="EMBL" id="GGG91716.1"/>
    </source>
</evidence>
<reference evidence="2" key="1">
    <citation type="journal article" date="2014" name="Int. J. Syst. Evol. Microbiol.">
        <title>Complete genome sequence of Corynebacterium casei LMG S-19264T (=DSM 44701T), isolated from a smear-ripened cheese.</title>
        <authorList>
            <consortium name="US DOE Joint Genome Institute (JGI-PGF)"/>
            <person name="Walter F."/>
            <person name="Albersmeier A."/>
            <person name="Kalinowski J."/>
            <person name="Ruckert C."/>
        </authorList>
    </citation>
    <scope>NUCLEOTIDE SEQUENCE</scope>
    <source>
        <strain evidence="2">CGMCC 1.12195</strain>
    </source>
</reference>
<protein>
    <submittedName>
        <fullName evidence="2">Uncharacterized protein</fullName>
    </submittedName>
</protein>
<dbReference type="Proteomes" id="UP000660862">
    <property type="component" value="Unassembled WGS sequence"/>
</dbReference>
<feature type="signal peptide" evidence="1">
    <location>
        <begin position="1"/>
        <end position="20"/>
    </location>
</feature>
<dbReference type="RefSeq" id="WP_188506648.1">
    <property type="nucleotide sequence ID" value="NZ_BMER01000002.1"/>
</dbReference>
<gene>
    <name evidence="2" type="ORF">GCM10007415_27970</name>
</gene>
<dbReference type="EMBL" id="BMER01000002">
    <property type="protein sequence ID" value="GGG91716.1"/>
    <property type="molecule type" value="Genomic_DNA"/>
</dbReference>
<organism evidence="2 3">
    <name type="scientific">Parapedobacter pyrenivorans</name>
    <dbReference type="NCBI Taxonomy" id="1305674"/>
    <lineage>
        <taxon>Bacteria</taxon>
        <taxon>Pseudomonadati</taxon>
        <taxon>Bacteroidota</taxon>
        <taxon>Sphingobacteriia</taxon>
        <taxon>Sphingobacteriales</taxon>
        <taxon>Sphingobacteriaceae</taxon>
        <taxon>Parapedobacter</taxon>
    </lineage>
</organism>
<proteinExistence type="predicted"/>
<sequence>MTRILGMTIYLFFVASLAEAQPTPGKETLIVTLPTEYRWKSDKIPKDTKGIRGVAYTTRGKNPESTPVQTVTVTTIDRRYYPMKAEGTPEEKWLYEKAGCPDAELEIVDSKVVDGRMAILYSIKSTKLPGGECGSVTLMTYVAEGPTALHTVELAIPTPYLTPERYKQWCDALLLSRIE</sequence>
<evidence type="ECO:0000256" key="1">
    <source>
        <dbReference type="SAM" id="SignalP"/>
    </source>
</evidence>
<keyword evidence="1" id="KW-0732">Signal</keyword>
<evidence type="ECO:0000313" key="3">
    <source>
        <dbReference type="Proteomes" id="UP000660862"/>
    </source>
</evidence>
<name>A0A917HUT5_9SPHI</name>
<reference evidence="2" key="2">
    <citation type="submission" date="2020-09" db="EMBL/GenBank/DDBJ databases">
        <authorList>
            <person name="Sun Q."/>
            <person name="Zhou Y."/>
        </authorList>
    </citation>
    <scope>NUCLEOTIDE SEQUENCE</scope>
    <source>
        <strain evidence="2">CGMCC 1.12195</strain>
    </source>
</reference>
<comment type="caution">
    <text evidence="2">The sequence shown here is derived from an EMBL/GenBank/DDBJ whole genome shotgun (WGS) entry which is preliminary data.</text>
</comment>
<accession>A0A917HUT5</accession>
<keyword evidence="3" id="KW-1185">Reference proteome</keyword>
<dbReference type="AlphaFoldDB" id="A0A917HUT5"/>
<feature type="chain" id="PRO_5037939727" evidence="1">
    <location>
        <begin position="21"/>
        <end position="179"/>
    </location>
</feature>